<dbReference type="SUPFAM" id="SSF52374">
    <property type="entry name" value="Nucleotidylyl transferase"/>
    <property type="match status" value="1"/>
</dbReference>
<evidence type="ECO:0000313" key="13">
    <source>
        <dbReference type="EMBL" id="ASK65612.1"/>
    </source>
</evidence>
<dbReference type="InterPro" id="IPR002305">
    <property type="entry name" value="aa-tRNA-synth_Ic"/>
</dbReference>
<dbReference type="Gene3D" id="3.40.50.620">
    <property type="entry name" value="HUPs"/>
    <property type="match status" value="1"/>
</dbReference>
<evidence type="ECO:0000313" key="14">
    <source>
        <dbReference type="Proteomes" id="UP000198398"/>
    </source>
</evidence>
<gene>
    <name evidence="13" type="primary">tyrS</name>
    <name evidence="13" type="ORF">CFK39_06925</name>
</gene>
<dbReference type="PRINTS" id="PR01040">
    <property type="entry name" value="TRNASYNTHTYR"/>
</dbReference>
<dbReference type="InterPro" id="IPR002942">
    <property type="entry name" value="S4_RNA-bd"/>
</dbReference>
<dbReference type="GO" id="GO:0006437">
    <property type="term" value="P:tyrosyl-tRNA aminoacylation"/>
    <property type="evidence" value="ECO:0007669"/>
    <property type="project" value="UniProtKB-UniRule"/>
</dbReference>
<dbReference type="KEGG" id="brv:CFK39_06925"/>
<dbReference type="Gene3D" id="3.10.290.10">
    <property type="entry name" value="RNA-binding S4 domain"/>
    <property type="match status" value="1"/>
</dbReference>
<evidence type="ECO:0000256" key="5">
    <source>
        <dbReference type="ARBA" id="ARBA00022917"/>
    </source>
</evidence>
<dbReference type="InterPro" id="IPR014729">
    <property type="entry name" value="Rossmann-like_a/b/a_fold"/>
</dbReference>
<keyword evidence="6 10" id="KW-0030">Aminoacyl-tRNA synthetase</keyword>
<evidence type="ECO:0000256" key="4">
    <source>
        <dbReference type="ARBA" id="ARBA00022840"/>
    </source>
</evidence>
<comment type="similarity">
    <text evidence="10">Belongs to the class-I aminoacyl-tRNA synthetase family.</text>
</comment>
<evidence type="ECO:0000256" key="9">
    <source>
        <dbReference type="PROSITE-ProRule" id="PRU00182"/>
    </source>
</evidence>
<dbReference type="GO" id="GO:0005524">
    <property type="term" value="F:ATP binding"/>
    <property type="evidence" value="ECO:0007669"/>
    <property type="project" value="UniProtKB-KW"/>
</dbReference>
<evidence type="ECO:0000256" key="6">
    <source>
        <dbReference type="ARBA" id="ARBA00023146"/>
    </source>
</evidence>
<keyword evidence="9" id="KW-0694">RNA-binding</keyword>
<evidence type="ECO:0000256" key="7">
    <source>
        <dbReference type="ARBA" id="ARBA00048248"/>
    </source>
</evidence>
<keyword evidence="3 10" id="KW-0547">Nucleotide-binding</keyword>
<dbReference type="PANTHER" id="PTHR11766">
    <property type="entry name" value="TYROSYL-TRNA SYNTHETASE"/>
    <property type="match status" value="1"/>
</dbReference>
<organism evidence="13 14">
    <name type="scientific">Brachybacterium avium</name>
    <dbReference type="NCBI Taxonomy" id="2017485"/>
    <lineage>
        <taxon>Bacteria</taxon>
        <taxon>Bacillati</taxon>
        <taxon>Actinomycetota</taxon>
        <taxon>Actinomycetes</taxon>
        <taxon>Micrococcales</taxon>
        <taxon>Dermabacteraceae</taxon>
        <taxon>Brachybacterium</taxon>
    </lineage>
</organism>
<keyword evidence="5 10" id="KW-0648">Protein biosynthesis</keyword>
<dbReference type="AlphaFoldDB" id="A0A220UCF9"/>
<reference evidence="14" key="1">
    <citation type="submission" date="2017-07" db="EMBL/GenBank/DDBJ databases">
        <title>Brachybacterium sp. VR2415.</title>
        <authorList>
            <person name="Tak E.J."/>
            <person name="Bae J.-W."/>
        </authorList>
    </citation>
    <scope>NUCLEOTIDE SEQUENCE [LARGE SCALE GENOMIC DNA]</scope>
    <source>
        <strain evidence="14">VR2415</strain>
    </source>
</reference>
<dbReference type="Pfam" id="PF01479">
    <property type="entry name" value="S4"/>
    <property type="match status" value="1"/>
</dbReference>
<evidence type="ECO:0000259" key="12">
    <source>
        <dbReference type="Pfam" id="PF01479"/>
    </source>
</evidence>
<dbReference type="EC" id="6.1.1.1" evidence="1 8"/>
<keyword evidence="14" id="KW-1185">Reference proteome</keyword>
<evidence type="ECO:0000256" key="3">
    <source>
        <dbReference type="ARBA" id="ARBA00022741"/>
    </source>
</evidence>
<evidence type="ECO:0000256" key="8">
    <source>
        <dbReference type="NCBIfam" id="TIGR00234"/>
    </source>
</evidence>
<dbReference type="NCBIfam" id="TIGR00234">
    <property type="entry name" value="tyrS"/>
    <property type="match status" value="1"/>
</dbReference>
<evidence type="ECO:0000256" key="2">
    <source>
        <dbReference type="ARBA" id="ARBA00022598"/>
    </source>
</evidence>
<dbReference type="InterPro" id="IPR024088">
    <property type="entry name" value="Tyr-tRNA-ligase_bac-type"/>
</dbReference>
<keyword evidence="4 10" id="KW-0067">ATP-binding</keyword>
<evidence type="ECO:0000256" key="11">
    <source>
        <dbReference type="SAM" id="MobiDB-lite"/>
    </source>
</evidence>
<dbReference type="PROSITE" id="PS50889">
    <property type="entry name" value="S4"/>
    <property type="match status" value="1"/>
</dbReference>
<dbReference type="GO" id="GO:0004831">
    <property type="term" value="F:tyrosine-tRNA ligase activity"/>
    <property type="evidence" value="ECO:0007669"/>
    <property type="project" value="UniProtKB-UniRule"/>
</dbReference>
<dbReference type="OrthoDB" id="9804243at2"/>
<dbReference type="InterPro" id="IPR002307">
    <property type="entry name" value="Tyr-tRNA-ligase"/>
</dbReference>
<dbReference type="Gene3D" id="1.10.240.10">
    <property type="entry name" value="Tyrosyl-Transfer RNA Synthetase"/>
    <property type="match status" value="1"/>
</dbReference>
<sequence>MGLTPTPDGPDAREQQSAVSTGRSVARPVLTEQQLRENADSFLTQVTRVLRSEPELLEIRRNSEWFDEIGVAGLLSELSLVTHAHLVSRDMFRARISDGTEIAMHELIYPVLQGFDSVALESDLTIVGSDQLFNEAMARELQVKHGQAPQTIITSTVTPGLDGGPKQSKSMNNYVGLCAAPDEKFGRLMTLQDELVGLWARVYSDLPLAVTEELGGRALAGGIAARDAKLDLAEAIVRRHDGASAARRSREEFLRIFSLKEQPQEMAPLALGGKAMTALEMVTTARPELSRSQARRLLAGGGVELDGRRLTHPEEVLTPVETQVLRAGRRRWFRLEGATPEERF</sequence>
<evidence type="ECO:0000256" key="1">
    <source>
        <dbReference type="ARBA" id="ARBA00013160"/>
    </source>
</evidence>
<dbReference type="EMBL" id="CP022316">
    <property type="protein sequence ID" value="ASK65612.1"/>
    <property type="molecule type" value="Genomic_DNA"/>
</dbReference>
<dbReference type="GO" id="GO:0003723">
    <property type="term" value="F:RNA binding"/>
    <property type="evidence" value="ECO:0007669"/>
    <property type="project" value="UniProtKB-KW"/>
</dbReference>
<comment type="catalytic activity">
    <reaction evidence="7">
        <text>tRNA(Tyr) + L-tyrosine + ATP = L-tyrosyl-tRNA(Tyr) + AMP + diphosphate + H(+)</text>
        <dbReference type="Rhea" id="RHEA:10220"/>
        <dbReference type="Rhea" id="RHEA-COMP:9706"/>
        <dbReference type="Rhea" id="RHEA-COMP:9707"/>
        <dbReference type="ChEBI" id="CHEBI:15378"/>
        <dbReference type="ChEBI" id="CHEBI:30616"/>
        <dbReference type="ChEBI" id="CHEBI:33019"/>
        <dbReference type="ChEBI" id="CHEBI:58315"/>
        <dbReference type="ChEBI" id="CHEBI:78442"/>
        <dbReference type="ChEBI" id="CHEBI:78536"/>
        <dbReference type="ChEBI" id="CHEBI:456215"/>
        <dbReference type="EC" id="6.1.1.1"/>
    </reaction>
</comment>
<feature type="domain" description="RNA-binding S4" evidence="12">
    <location>
        <begin position="285"/>
        <end position="318"/>
    </location>
</feature>
<dbReference type="GO" id="GO:0005829">
    <property type="term" value="C:cytosol"/>
    <property type="evidence" value="ECO:0007669"/>
    <property type="project" value="TreeGrafter"/>
</dbReference>
<accession>A0A220UCF9</accession>
<dbReference type="PANTHER" id="PTHR11766:SF1">
    <property type="entry name" value="TYROSINE--TRNA LIGASE"/>
    <property type="match status" value="1"/>
</dbReference>
<name>A0A220UCF9_9MICO</name>
<proteinExistence type="inferred from homology"/>
<dbReference type="InterPro" id="IPR036986">
    <property type="entry name" value="S4_RNA-bd_sf"/>
</dbReference>
<dbReference type="SUPFAM" id="SSF55174">
    <property type="entry name" value="Alpha-L RNA-binding motif"/>
    <property type="match status" value="1"/>
</dbReference>
<evidence type="ECO:0000256" key="10">
    <source>
        <dbReference type="RuleBase" id="RU363036"/>
    </source>
</evidence>
<protein>
    <recommendedName>
        <fullName evidence="1 8">Tyrosine--tRNA ligase</fullName>
        <ecNumber evidence="1 8">6.1.1.1</ecNumber>
    </recommendedName>
</protein>
<feature type="region of interest" description="Disordered" evidence="11">
    <location>
        <begin position="1"/>
        <end position="26"/>
    </location>
</feature>
<dbReference type="Proteomes" id="UP000198398">
    <property type="component" value="Chromosome"/>
</dbReference>
<dbReference type="CDD" id="cd00165">
    <property type="entry name" value="S4"/>
    <property type="match status" value="1"/>
</dbReference>
<dbReference type="Pfam" id="PF00579">
    <property type="entry name" value="tRNA-synt_1b"/>
    <property type="match status" value="1"/>
</dbReference>
<keyword evidence="2 10" id="KW-0436">Ligase</keyword>